<keyword evidence="4" id="KW-0479">Metal-binding</keyword>
<proteinExistence type="evidence at transcript level"/>
<evidence type="ECO:0000256" key="12">
    <source>
        <dbReference type="ARBA" id="ARBA00023158"/>
    </source>
</evidence>
<dbReference type="SUPFAM" id="SSF52540">
    <property type="entry name" value="P-loop containing nucleoside triphosphate hydrolases"/>
    <property type="match status" value="1"/>
</dbReference>
<dbReference type="Gene3D" id="3.40.50.300">
    <property type="entry name" value="P-loop containing nucleotide triphosphate hydrolases"/>
    <property type="match status" value="1"/>
</dbReference>
<feature type="region of interest" description="Disordered" evidence="16">
    <location>
        <begin position="607"/>
        <end position="634"/>
    </location>
</feature>
<feature type="domain" description="RNase III" evidence="17">
    <location>
        <begin position="1229"/>
        <end position="1355"/>
    </location>
</feature>
<evidence type="ECO:0000256" key="8">
    <source>
        <dbReference type="ARBA" id="ARBA00022801"/>
    </source>
</evidence>
<dbReference type="InterPro" id="IPR000999">
    <property type="entry name" value="RNase_III_dom"/>
</dbReference>
<keyword evidence="12" id="KW-0943">RNA-mediated gene silencing</keyword>
<evidence type="ECO:0000256" key="9">
    <source>
        <dbReference type="ARBA" id="ARBA00022806"/>
    </source>
</evidence>
<dbReference type="GO" id="GO:0005524">
    <property type="term" value="F:ATP binding"/>
    <property type="evidence" value="ECO:0007669"/>
    <property type="project" value="UniProtKB-KW"/>
</dbReference>
<dbReference type="InterPro" id="IPR036389">
    <property type="entry name" value="RNase_III_sf"/>
</dbReference>
<dbReference type="GO" id="GO:0031054">
    <property type="term" value="P:pre-miRNA processing"/>
    <property type="evidence" value="ECO:0007669"/>
    <property type="project" value="InterPro"/>
</dbReference>
<organism evidence="21">
    <name type="scientific">Macrostomum lignano</name>
    <dbReference type="NCBI Taxonomy" id="282301"/>
    <lineage>
        <taxon>Eukaryota</taxon>
        <taxon>Metazoa</taxon>
        <taxon>Spiralia</taxon>
        <taxon>Lophotrochozoa</taxon>
        <taxon>Platyhelminthes</taxon>
        <taxon>Rhabditophora</taxon>
        <taxon>Macrostomorpha</taxon>
        <taxon>Macrostomida</taxon>
        <taxon>Macrostomidae</taxon>
        <taxon>Macrostomum</taxon>
    </lineage>
</organism>
<dbReference type="GO" id="GO:0003723">
    <property type="term" value="F:RNA binding"/>
    <property type="evidence" value="ECO:0007669"/>
    <property type="project" value="UniProtKB-UniRule"/>
</dbReference>
<evidence type="ECO:0000256" key="4">
    <source>
        <dbReference type="ARBA" id="ARBA00022723"/>
    </source>
</evidence>
<dbReference type="GO" id="GO:0005634">
    <property type="term" value="C:nucleus"/>
    <property type="evidence" value="ECO:0007669"/>
    <property type="project" value="TreeGrafter"/>
</dbReference>
<evidence type="ECO:0000256" key="14">
    <source>
        <dbReference type="ARBA" id="ARBA00035116"/>
    </source>
</evidence>
<dbReference type="PROSITE" id="PS51194">
    <property type="entry name" value="HELICASE_CTER"/>
    <property type="match status" value="1"/>
</dbReference>
<dbReference type="InterPro" id="IPR036085">
    <property type="entry name" value="PAZ_dom_sf"/>
</dbReference>
<evidence type="ECO:0000256" key="11">
    <source>
        <dbReference type="ARBA" id="ARBA00022842"/>
    </source>
</evidence>
<keyword evidence="11" id="KW-0460">Magnesium</keyword>
<dbReference type="GO" id="GO:0004530">
    <property type="term" value="F:deoxyribonuclease I activity"/>
    <property type="evidence" value="ECO:0007669"/>
    <property type="project" value="TreeGrafter"/>
</dbReference>
<dbReference type="Pfam" id="PF00271">
    <property type="entry name" value="Helicase_C"/>
    <property type="match status" value="1"/>
</dbReference>
<feature type="compositionally biased region" description="Basic and acidic residues" evidence="16">
    <location>
        <begin position="607"/>
        <end position="616"/>
    </location>
</feature>
<feature type="domain" description="RNase III" evidence="17">
    <location>
        <begin position="1524"/>
        <end position="1681"/>
    </location>
</feature>
<feature type="region of interest" description="Disordered" evidence="16">
    <location>
        <begin position="418"/>
        <end position="437"/>
    </location>
</feature>
<feature type="domain" description="Dicer dsRNA-binding fold" evidence="20">
    <location>
        <begin position="647"/>
        <end position="740"/>
    </location>
</feature>
<dbReference type="FunFam" id="1.10.1520.10:FF:000005">
    <property type="entry name" value="Putative endoribonuclease dicer"/>
    <property type="match status" value="1"/>
</dbReference>
<dbReference type="Pfam" id="PF20930">
    <property type="entry name" value="Dicer_PBD"/>
    <property type="match status" value="1"/>
</dbReference>
<evidence type="ECO:0000313" key="21">
    <source>
        <dbReference type="EMBL" id="ALD16267.1"/>
    </source>
</evidence>
<dbReference type="InterPro" id="IPR027417">
    <property type="entry name" value="P-loop_NTPase"/>
</dbReference>
<dbReference type="CDD" id="cd00593">
    <property type="entry name" value="RIBOc"/>
    <property type="match status" value="2"/>
</dbReference>
<evidence type="ECO:0000256" key="3">
    <source>
        <dbReference type="ARBA" id="ARBA00022722"/>
    </source>
</evidence>
<dbReference type="GO" id="GO:0005737">
    <property type="term" value="C:cytoplasm"/>
    <property type="evidence" value="ECO:0007669"/>
    <property type="project" value="TreeGrafter"/>
</dbReference>
<dbReference type="PROSITE" id="PS50821">
    <property type="entry name" value="PAZ"/>
    <property type="match status" value="1"/>
</dbReference>
<dbReference type="InterPro" id="IPR048513">
    <property type="entry name" value="Dicer_PBD"/>
</dbReference>
<dbReference type="PROSITE" id="PS00517">
    <property type="entry name" value="RNASE_3_1"/>
    <property type="match status" value="1"/>
</dbReference>
<dbReference type="Pfam" id="PF20931">
    <property type="entry name" value="Dicer_platform"/>
    <property type="match status" value="1"/>
</dbReference>
<dbReference type="GO" id="GO:0030422">
    <property type="term" value="P:siRNA processing"/>
    <property type="evidence" value="ECO:0007669"/>
    <property type="project" value="InterPro"/>
</dbReference>
<dbReference type="InterPro" id="IPR044441">
    <property type="entry name" value="DICER_DSRM"/>
</dbReference>
<keyword evidence="8" id="KW-0378">Hydrolase</keyword>
<dbReference type="GO" id="GO:0046872">
    <property type="term" value="F:metal ion binding"/>
    <property type="evidence" value="ECO:0007669"/>
    <property type="project" value="UniProtKB-KW"/>
</dbReference>
<dbReference type="InterPro" id="IPR005034">
    <property type="entry name" value="Dicer_dimerisation"/>
</dbReference>
<dbReference type="Pfam" id="PF03368">
    <property type="entry name" value="Dicer_dimer"/>
    <property type="match status" value="1"/>
</dbReference>
<dbReference type="Gene3D" id="3.30.160.20">
    <property type="match status" value="1"/>
</dbReference>
<dbReference type="Pfam" id="PF00636">
    <property type="entry name" value="Ribonuclease_3"/>
    <property type="match status" value="2"/>
</dbReference>
<dbReference type="PANTHER" id="PTHR14950:SF37">
    <property type="entry name" value="ENDORIBONUCLEASE DICER"/>
    <property type="match status" value="1"/>
</dbReference>
<evidence type="ECO:0000256" key="1">
    <source>
        <dbReference type="ARBA" id="ARBA00001936"/>
    </source>
</evidence>
<name>A0A0M3RSS5_9PLAT</name>
<keyword evidence="5" id="KW-0677">Repeat</keyword>
<dbReference type="Gene3D" id="3.30.160.380">
    <property type="entry name" value="Dicer dimerisation domain"/>
    <property type="match status" value="1"/>
</dbReference>
<keyword evidence="3" id="KW-0540">Nuclease</keyword>
<evidence type="ECO:0000256" key="13">
    <source>
        <dbReference type="ARBA" id="ARBA00023211"/>
    </source>
</evidence>
<evidence type="ECO:0000259" key="19">
    <source>
        <dbReference type="PROSITE" id="PS51194"/>
    </source>
</evidence>
<keyword evidence="10" id="KW-0067">ATP-binding</keyword>
<evidence type="ECO:0000256" key="5">
    <source>
        <dbReference type="ARBA" id="ARBA00022737"/>
    </source>
</evidence>
<evidence type="ECO:0000259" key="17">
    <source>
        <dbReference type="PROSITE" id="PS50142"/>
    </source>
</evidence>
<dbReference type="InterPro" id="IPR003100">
    <property type="entry name" value="PAZ_dom"/>
</dbReference>
<feature type="region of interest" description="Disordered" evidence="16">
    <location>
        <begin position="1343"/>
        <end position="1427"/>
    </location>
</feature>
<keyword evidence="7" id="KW-0255">Endonuclease</keyword>
<evidence type="ECO:0000256" key="2">
    <source>
        <dbReference type="ARBA" id="ARBA00001946"/>
    </source>
</evidence>
<feature type="compositionally biased region" description="Low complexity" evidence="16">
    <location>
        <begin position="1405"/>
        <end position="1427"/>
    </location>
</feature>
<evidence type="ECO:0000256" key="7">
    <source>
        <dbReference type="ARBA" id="ARBA00022759"/>
    </source>
</evidence>
<dbReference type="SUPFAM" id="SSF54768">
    <property type="entry name" value="dsRNA-binding domain-like"/>
    <property type="match status" value="1"/>
</dbReference>
<keyword evidence="15" id="KW-0694">RNA-binding</keyword>
<sequence length="1787" mass="196919">MLSIKMRKPASNIEKKIVAKILENVPDNQFTPIPYYYELLDSVRDSASGIICTESQSCIDFVLYSVIRDALSELVTDDVGSSADIATPVVYLHQSESQCQTIAATLNRHLPWLATNSLNNLAYILVTTPALLHSNLMKEAATADSIVGNRLVVLENSDLYADSGTEDCRIIRELLDWAKPRQFVGSSAGLLQGLTGAQGPCLSDLIAGLKATFRCPVTFASDVLSALIYGGQPDEEVLDCPSPDDAFGLYTCMRQLLQSHLDWLMDLDQEFTVSPPRCPEAKQFCIKALRQCLNGLDNLGPWGCNVIARVCLKHLVSLEQELLLEADQLARCLVRSTVTRLAMLQKRFHAVQEQFADVDDFRRCVPPNVHRLLELLARFRPRTEFSIEFINESFGCGGATNSNKPSSAAAGDSELVGLSDAESTDSDEDDGRGGGVEITELNNSNCLPYKVVPKVSDDEPTERLSALVFVRDCFTAYGLCKLLEEVCIWDPEFFFVKPAYMFSLVTKPKQQRVTDYLRKFRQGEANLLVVTEAMENLGDLPKCNLVVRFNPPRTFNSYFHSKNRARSFNSTYATIVTPCDAGFQESHAAFKATEELLLRSGAASDESRRRLARGDDSPIADADDESSESETFAPFGLSGPSVTADAAIPVVNRYCARLPSDVFASLVPLWQIEKSAGGDAYRCRLCLPMNSPCRRSVIGAWCPTVQSAKCSAALACVRELHSAGQLDSNLKPYSKEELVNLAHKSIIQSPMSKLSNGDGVIGNSNTGIGGSKRRQVYQKQLAAELTANLPEPDLPCRLYRIRLRPEHVWAMPSAAVAAATDPEQLMTTSRCRSSFGLILRDPLPDCLPLFCLYPRQGETDVDFPLIADSLTLSAEQLSLLKRFHRVLFHRVLRLEKEASMTPDFDEAPFKPLVCLLTRPVKEAGDDQNDEDTVNADDEASWQLDWDLAGRVVASAESQSGDAPPCEILPEKPFKFRVEDFNDCVIVPSYRNFDQPQFYFVSQIRWDLNPASPFPTSAYDSFEEYYLKKYNIRLTTRDQPLLDVEQSSSRYNVLTPRFLDTDGRPLGTRIKQQQQQQHPVQQQPTLRCTKDEQQKQLFIPELCYRHIVPASVWRQACCLPSALYRLNHLLLAESLRHQISQSTGVGIDALNTISSGEKLAYCALINSSSVAAQQQGQATADDKNAKSAAPGGDADFGVFQCNSADNDEDPLLGEAGDGEDAESTDSFEEMVTFFPSVRLAVSLLPSSADLLQCLTASNAGDLMNLERLETVGDSLLKFAVTVSLYCTNPGLHEGGLTQLRSRQVSNSHLYLCAAAKGLGELIVANKFEPRENWLPPGLVLKHQQQQASKIADSKPAESPAAEAGASTSPSNSPGGQAPQKRNKKRSGARNRGKGKSAGSRGGGQLSGSRQQQQRLQGAGPASSSAASLSGIPGASANCTFLQMEQSLTDKCLADSVEAIVGCYLVRCNEQAALRVCRWFGIAVGELGGNTGDDVAWPTPPDPVLPSAVATSASIEAELARRLTGYDEFESLIGYRFRNRAYLLQAFTHPSDYRNDLTDCYQRLEFLGDAVLDYVVTRYLFHDSRRHSPAVLTDLRSALVNNDIFGALAVKWGFHKYFRCVSPALHSLIDQFVQFQKDDKADNLDFVTSEEADFDDRPEDVEIPKCLGDIFESVAGAVFLDSGMSLDTVWRVFYPLMKERIECYTAEIPKSLVRELLETEPDCTKFEQPTRTASGTIRVVVHVIGKGRFAGVGRNYRIARNSAAKVALRYIKAKEREKSAASADVEVET</sequence>
<dbReference type="GO" id="GO:0004386">
    <property type="term" value="F:helicase activity"/>
    <property type="evidence" value="ECO:0007669"/>
    <property type="project" value="UniProtKB-KW"/>
</dbReference>
<dbReference type="InterPro" id="IPR001650">
    <property type="entry name" value="Helicase_C-like"/>
</dbReference>
<reference evidence="21" key="1">
    <citation type="journal article" date="2015" name="RNA">
        <title>Dual functions of Macpiwi1 in transposon silencing and stem cell maintenance in the flatworm Macrostomum lignano.</title>
        <authorList>
            <person name="Zhou X."/>
            <person name="Battistoni G."/>
            <person name="El Demerdash O."/>
            <person name="Gurtowski J."/>
            <person name="Wunderer J."/>
            <person name="Falciatori I."/>
            <person name="Ladurner P."/>
            <person name="Schatz M.C."/>
            <person name="Hannon G.J."/>
            <person name="Wasik K.A."/>
        </authorList>
    </citation>
    <scope>NUCLEOTIDE SEQUENCE</scope>
</reference>
<keyword evidence="9" id="KW-0347">Helicase</keyword>
<dbReference type="Gene3D" id="2.170.260.10">
    <property type="entry name" value="paz domain"/>
    <property type="match status" value="1"/>
</dbReference>
<dbReference type="EMBL" id="KR132219">
    <property type="protein sequence ID" value="ALD16267.1"/>
    <property type="molecule type" value="mRNA"/>
</dbReference>
<comment type="similarity">
    <text evidence="14">Belongs to the helicase family. Dicer subfamily.</text>
</comment>
<dbReference type="PANTHER" id="PTHR14950">
    <property type="entry name" value="DICER-RELATED"/>
    <property type="match status" value="1"/>
</dbReference>
<dbReference type="SMART" id="SM00535">
    <property type="entry name" value="RIBOc"/>
    <property type="match status" value="2"/>
</dbReference>
<dbReference type="Pfam" id="PF20932">
    <property type="entry name" value="Dicer_dsRBD"/>
    <property type="match status" value="1"/>
</dbReference>
<feature type="compositionally biased region" description="Low complexity" evidence="16">
    <location>
        <begin position="1355"/>
        <end position="1369"/>
    </location>
</feature>
<evidence type="ECO:0000259" key="18">
    <source>
        <dbReference type="PROSITE" id="PS50821"/>
    </source>
</evidence>
<keyword evidence="6" id="KW-0547">Nucleotide-binding</keyword>
<evidence type="ECO:0000256" key="6">
    <source>
        <dbReference type="ARBA" id="ARBA00022741"/>
    </source>
</evidence>
<feature type="domain" description="Helicase C-terminal" evidence="19">
    <location>
        <begin position="456"/>
        <end position="612"/>
    </location>
</feature>
<dbReference type="Gene3D" id="1.10.1520.10">
    <property type="entry name" value="Ribonuclease III domain"/>
    <property type="match status" value="2"/>
</dbReference>
<dbReference type="GO" id="GO:0004525">
    <property type="term" value="F:ribonuclease III activity"/>
    <property type="evidence" value="ECO:0007669"/>
    <property type="project" value="InterPro"/>
</dbReference>
<comment type="cofactor">
    <cofactor evidence="1">
        <name>Mn(2+)</name>
        <dbReference type="ChEBI" id="CHEBI:29035"/>
    </cofactor>
</comment>
<comment type="cofactor">
    <cofactor evidence="2">
        <name>Mg(2+)</name>
        <dbReference type="ChEBI" id="CHEBI:18420"/>
    </cofactor>
</comment>
<dbReference type="PROSITE" id="PS50142">
    <property type="entry name" value="RNASE_3_2"/>
    <property type="match status" value="2"/>
</dbReference>
<dbReference type="SMART" id="SM00949">
    <property type="entry name" value="PAZ"/>
    <property type="match status" value="1"/>
</dbReference>
<accession>A0A0M3RSS5</accession>
<protein>
    <submittedName>
        <fullName evidence="21">Dicer</fullName>
    </submittedName>
</protein>
<dbReference type="InterPro" id="IPR038248">
    <property type="entry name" value="Dicer_dimer_sf"/>
</dbReference>
<evidence type="ECO:0000259" key="20">
    <source>
        <dbReference type="PROSITE" id="PS51327"/>
    </source>
</evidence>
<dbReference type="SUPFAM" id="SSF69065">
    <property type="entry name" value="RNase III domain-like"/>
    <property type="match status" value="2"/>
</dbReference>
<feature type="compositionally biased region" description="Basic residues" evidence="16">
    <location>
        <begin position="1379"/>
        <end position="1393"/>
    </location>
</feature>
<dbReference type="SUPFAM" id="SSF101690">
    <property type="entry name" value="PAZ domain"/>
    <property type="match status" value="1"/>
</dbReference>
<evidence type="ECO:0000256" key="15">
    <source>
        <dbReference type="PROSITE-ProRule" id="PRU00657"/>
    </source>
</evidence>
<evidence type="ECO:0000256" key="16">
    <source>
        <dbReference type="SAM" id="MobiDB-lite"/>
    </source>
</evidence>
<dbReference type="InterPro" id="IPR048512">
    <property type="entry name" value="Dicer_platform"/>
</dbReference>
<dbReference type="GO" id="GO:0006309">
    <property type="term" value="P:apoptotic DNA fragmentation"/>
    <property type="evidence" value="ECO:0007669"/>
    <property type="project" value="TreeGrafter"/>
</dbReference>
<gene>
    <name evidence="21" type="primary">dicer</name>
</gene>
<dbReference type="PROSITE" id="PS51327">
    <property type="entry name" value="DICER_DSRBF"/>
    <property type="match status" value="1"/>
</dbReference>
<feature type="domain" description="PAZ" evidence="18">
    <location>
        <begin position="963"/>
        <end position="1106"/>
    </location>
</feature>
<evidence type="ECO:0000256" key="10">
    <source>
        <dbReference type="ARBA" id="ARBA00022840"/>
    </source>
</evidence>
<dbReference type="CDD" id="cd10843">
    <property type="entry name" value="DSRM_DICER"/>
    <property type="match status" value="1"/>
</dbReference>
<keyword evidence="13" id="KW-0464">Manganese</keyword>
<dbReference type="Pfam" id="PF02170">
    <property type="entry name" value="PAZ"/>
    <property type="match status" value="1"/>
</dbReference>